<proteinExistence type="predicted"/>
<dbReference type="RefSeq" id="WP_043408233.1">
    <property type="nucleotide sequence ID" value="NZ_CP092427.2"/>
</dbReference>
<organism evidence="2 3">
    <name type="scientific">Mycolicibacterium rufum</name>
    <dbReference type="NCBI Taxonomy" id="318424"/>
    <lineage>
        <taxon>Bacteria</taxon>
        <taxon>Bacillati</taxon>
        <taxon>Actinomycetota</taxon>
        <taxon>Actinomycetes</taxon>
        <taxon>Mycobacteriales</taxon>
        <taxon>Mycobacteriaceae</taxon>
        <taxon>Mycolicibacterium</taxon>
    </lineage>
</organism>
<evidence type="ECO:0000313" key="3">
    <source>
        <dbReference type="Proteomes" id="UP001055159"/>
    </source>
</evidence>
<evidence type="ECO:0000313" key="2">
    <source>
        <dbReference type="EMBL" id="ULP38959.1"/>
    </source>
</evidence>
<feature type="compositionally biased region" description="Low complexity" evidence="1">
    <location>
        <begin position="18"/>
        <end position="29"/>
    </location>
</feature>
<gene>
    <name evidence="2" type="ORF">MJO55_11435</name>
</gene>
<protein>
    <submittedName>
        <fullName evidence="2">Uncharacterized protein</fullName>
    </submittedName>
</protein>
<feature type="compositionally biased region" description="Basic and acidic residues" evidence="1">
    <location>
        <begin position="184"/>
        <end position="193"/>
    </location>
</feature>
<feature type="region of interest" description="Disordered" evidence="1">
    <location>
        <begin position="155"/>
        <end position="193"/>
    </location>
</feature>
<feature type="region of interest" description="Disordered" evidence="1">
    <location>
        <begin position="1"/>
        <end position="62"/>
    </location>
</feature>
<sequence>MTVPAGAATPPTPPVPGVPVAANVPGNVPGTPPTPPSSVGVTTGVPSSPIPGTPGNSMTVADLLTPPGVLRTVQGAASSVAGALPPPPAPAPGVPGAVSVSGPPIPDGVTPLLATGVSNLIAPSPLNLPSIPGLPVPLPNQIPVPSDLLCVGTDWSATQGDSANRGPANADLPRVPVTAATPAGDRRDRWEGQ</sequence>
<dbReference type="Proteomes" id="UP001055159">
    <property type="component" value="Chromosome"/>
</dbReference>
<keyword evidence="3" id="KW-1185">Reference proteome</keyword>
<accession>A0ABY3UKG6</accession>
<name>A0ABY3UKG6_9MYCO</name>
<evidence type="ECO:0000256" key="1">
    <source>
        <dbReference type="SAM" id="MobiDB-lite"/>
    </source>
</evidence>
<reference evidence="2" key="1">
    <citation type="submission" date="2022-08" db="EMBL/GenBank/DDBJ databases">
        <title>Whole genome sequencing of non-tuberculosis mycobacteria type-strains.</title>
        <authorList>
            <person name="Igarashi Y."/>
            <person name="Osugi A."/>
            <person name="Mitarai S."/>
        </authorList>
    </citation>
    <scope>NUCLEOTIDE SEQUENCE</scope>
    <source>
        <strain evidence="2">JCM 16372</strain>
    </source>
</reference>
<feature type="compositionally biased region" description="Low complexity" evidence="1">
    <location>
        <begin position="37"/>
        <end position="47"/>
    </location>
</feature>
<dbReference type="EMBL" id="CP092427">
    <property type="protein sequence ID" value="ULP38959.1"/>
    <property type="molecule type" value="Genomic_DNA"/>
</dbReference>